<comment type="caution">
    <text evidence="3">The sequence shown here is derived from an EMBL/GenBank/DDBJ whole genome shotgun (WGS) entry which is preliminary data.</text>
</comment>
<dbReference type="Gene3D" id="3.90.226.10">
    <property type="entry name" value="2-enoyl-CoA Hydratase, Chain A, domain 1"/>
    <property type="match status" value="1"/>
</dbReference>
<protein>
    <submittedName>
        <fullName evidence="3">Enoyl-CoA hydratase</fullName>
        <ecNumber evidence="3">4.2.1.17</ecNumber>
    </submittedName>
</protein>
<dbReference type="PANTHER" id="PTHR43684:SF4">
    <property type="entry name" value="ENOYL-COA HYDRATASE_ISOMERASE FAMILY PROTEIN (AFU_ORTHOLOGUE AFUA_1G01890)"/>
    <property type="match status" value="1"/>
</dbReference>
<dbReference type="InterPro" id="IPR051053">
    <property type="entry name" value="ECH/Chromodomain_protein"/>
</dbReference>
<dbReference type="GO" id="GO:0004300">
    <property type="term" value="F:enoyl-CoA hydratase activity"/>
    <property type="evidence" value="ECO:0007669"/>
    <property type="project" value="UniProtKB-EC"/>
</dbReference>
<dbReference type="RefSeq" id="WP_135942972.1">
    <property type="nucleotide sequence ID" value="NZ_BMEI01000001.1"/>
</dbReference>
<keyword evidence="3" id="KW-0456">Lyase</keyword>
<dbReference type="PANTHER" id="PTHR43684">
    <property type="match status" value="1"/>
</dbReference>
<evidence type="ECO:0000313" key="4">
    <source>
        <dbReference type="Proteomes" id="UP000305451"/>
    </source>
</evidence>
<keyword evidence="4" id="KW-1185">Reference proteome</keyword>
<dbReference type="Pfam" id="PF00378">
    <property type="entry name" value="ECH_1"/>
    <property type="match status" value="1"/>
</dbReference>
<accession>A0A4S2HDE3</accession>
<evidence type="ECO:0000256" key="1">
    <source>
        <dbReference type="ARBA" id="ARBA00005254"/>
    </source>
</evidence>
<dbReference type="Proteomes" id="UP000305451">
    <property type="component" value="Unassembled WGS sequence"/>
</dbReference>
<feature type="region of interest" description="Disordered" evidence="2">
    <location>
        <begin position="269"/>
        <end position="293"/>
    </location>
</feature>
<dbReference type="NCBIfam" id="NF006109">
    <property type="entry name" value="PRK08260.1"/>
    <property type="match status" value="1"/>
</dbReference>
<gene>
    <name evidence="3" type="ORF">E5162_00335</name>
</gene>
<dbReference type="InterPro" id="IPR029045">
    <property type="entry name" value="ClpP/crotonase-like_dom_sf"/>
</dbReference>
<comment type="similarity">
    <text evidence="1">Belongs to the enoyl-CoA hydratase/isomerase family.</text>
</comment>
<dbReference type="InterPro" id="IPR001753">
    <property type="entry name" value="Enoyl-CoA_hydra/iso"/>
</dbReference>
<dbReference type="EC" id="4.2.1.17" evidence="3"/>
<evidence type="ECO:0000256" key="2">
    <source>
        <dbReference type="SAM" id="MobiDB-lite"/>
    </source>
</evidence>
<dbReference type="AlphaFoldDB" id="A0A4S2HDE3"/>
<sequence>MSKPAFSTIAMEVSDQIATITLNRPDAMNAYTPHMCTELCDAFDRTDADPDVRAVIVTGAGRAFCAGADLSAGAETFNAVAHAEEAGEFDETDPRWRDTGGILNLRIWNSEKPVIAAINGAAVGIGATMILPMDVRIGVPGAKMAYPFVRRGIAWDGCASWFLPRVVGIETALDWSLSGRTFLSDEAHQRGLIGTLVEPDLLMETARERARQFIDNVAPVSVSMMRHMTWRMLGASHPMEAHRQETRAILRRGMSADAQEGVMSFLEKRSPAFPGQVPDDYPPGWPYDSEPDY</sequence>
<dbReference type="EMBL" id="SRXV01000001">
    <property type="protein sequence ID" value="TGY93778.1"/>
    <property type="molecule type" value="Genomic_DNA"/>
</dbReference>
<dbReference type="SUPFAM" id="SSF52096">
    <property type="entry name" value="ClpP/crotonase"/>
    <property type="match status" value="1"/>
</dbReference>
<reference evidence="3 4" key="1">
    <citation type="journal article" date="2013" name="Int. J. Syst. Evol. Microbiol.">
        <title>Marinicauda pacifica gen. nov., sp. nov., a prosthecate alphaproteobacterium of the family Hyphomonadaceae isolated from deep seawater.</title>
        <authorList>
            <person name="Zhang X.Y."/>
            <person name="Li G.W."/>
            <person name="Wang C.S."/>
            <person name="Zhang Y.J."/>
            <person name="Xu X.W."/>
            <person name="Li H."/>
            <person name="Liu A."/>
            <person name="Liu C."/>
            <person name="Xie B.B."/>
            <person name="Qin Q.L."/>
            <person name="Xu Z."/>
            <person name="Chen X.L."/>
            <person name="Zhou B.C."/>
            <person name="Zhang Y.Z."/>
        </authorList>
    </citation>
    <scope>NUCLEOTIDE SEQUENCE [LARGE SCALE GENOMIC DNA]</scope>
    <source>
        <strain evidence="3 4">P-1 km-3</strain>
    </source>
</reference>
<evidence type="ECO:0000313" key="3">
    <source>
        <dbReference type="EMBL" id="TGY93778.1"/>
    </source>
</evidence>
<organism evidence="3 4">
    <name type="scientific">Marinicauda pacifica</name>
    <dbReference type="NCBI Taxonomy" id="1133559"/>
    <lineage>
        <taxon>Bacteria</taxon>
        <taxon>Pseudomonadati</taxon>
        <taxon>Pseudomonadota</taxon>
        <taxon>Alphaproteobacteria</taxon>
        <taxon>Maricaulales</taxon>
        <taxon>Maricaulaceae</taxon>
        <taxon>Marinicauda</taxon>
    </lineage>
</organism>
<name>A0A4S2HDE3_9PROT</name>
<dbReference type="CDD" id="cd06558">
    <property type="entry name" value="crotonase-like"/>
    <property type="match status" value="1"/>
</dbReference>
<dbReference type="OrthoDB" id="9777711at2"/>
<proteinExistence type="inferred from homology"/>